<dbReference type="EMBL" id="KZ679273">
    <property type="protein sequence ID" value="PTB35804.1"/>
    <property type="molecule type" value="Genomic_DNA"/>
</dbReference>
<sequence>MASWAVLRLGLLKHTAATTPRIVLLAQQPPAVRLKRQPVCGKRHVRDGSEAWSYVLAGRDAWKGGRMAWNRASAQNKAWPGHHRDADACIASTTASIAADTLVLRIADAKL</sequence>
<name>A0A2T3YTH1_TRIA4</name>
<feature type="signal peptide" evidence="1">
    <location>
        <begin position="1"/>
        <end position="17"/>
    </location>
</feature>
<dbReference type="Proteomes" id="UP000240493">
    <property type="component" value="Unassembled WGS sequence"/>
</dbReference>
<dbReference type="AlphaFoldDB" id="A0A2T3YTH1"/>
<reference evidence="2 3" key="1">
    <citation type="submission" date="2016-07" db="EMBL/GenBank/DDBJ databases">
        <title>Multiple horizontal gene transfer events from other fungi enriched the ability of initially mycotrophic Trichoderma (Ascomycota) to feed on dead plant biomass.</title>
        <authorList>
            <consortium name="DOE Joint Genome Institute"/>
            <person name="Aerts A."/>
            <person name="Atanasova L."/>
            <person name="Chenthamara K."/>
            <person name="Zhang J."/>
            <person name="Grujic M."/>
            <person name="Henrissat B."/>
            <person name="Kuo A."/>
            <person name="Salamov A."/>
            <person name="Lipzen A."/>
            <person name="Labutti K."/>
            <person name="Barry K."/>
            <person name="Miao Y."/>
            <person name="Rahimi M.J."/>
            <person name="Shen Q."/>
            <person name="Grigoriev I.V."/>
            <person name="Kubicek C.P."/>
            <person name="Druzhinina I.S."/>
        </authorList>
    </citation>
    <scope>NUCLEOTIDE SEQUENCE [LARGE SCALE GENOMIC DNA]</scope>
    <source>
        <strain evidence="2 3">CBS 433.97</strain>
    </source>
</reference>
<feature type="chain" id="PRO_5015766236" description="Secreted protein" evidence="1">
    <location>
        <begin position="18"/>
        <end position="111"/>
    </location>
</feature>
<keyword evidence="1" id="KW-0732">Signal</keyword>
<evidence type="ECO:0000256" key="1">
    <source>
        <dbReference type="SAM" id="SignalP"/>
    </source>
</evidence>
<gene>
    <name evidence="2" type="ORF">M441DRAFT_294046</name>
</gene>
<protein>
    <recommendedName>
        <fullName evidence="4">Secreted protein</fullName>
    </recommendedName>
</protein>
<organism evidence="2 3">
    <name type="scientific">Trichoderma asperellum (strain ATCC 204424 / CBS 433.97 / NBRC 101777)</name>
    <dbReference type="NCBI Taxonomy" id="1042311"/>
    <lineage>
        <taxon>Eukaryota</taxon>
        <taxon>Fungi</taxon>
        <taxon>Dikarya</taxon>
        <taxon>Ascomycota</taxon>
        <taxon>Pezizomycotina</taxon>
        <taxon>Sordariomycetes</taxon>
        <taxon>Hypocreomycetidae</taxon>
        <taxon>Hypocreales</taxon>
        <taxon>Hypocreaceae</taxon>
        <taxon>Trichoderma</taxon>
    </lineage>
</organism>
<accession>A0A2T3YTH1</accession>
<proteinExistence type="predicted"/>
<keyword evidence="3" id="KW-1185">Reference proteome</keyword>
<evidence type="ECO:0000313" key="3">
    <source>
        <dbReference type="Proteomes" id="UP000240493"/>
    </source>
</evidence>
<evidence type="ECO:0008006" key="4">
    <source>
        <dbReference type="Google" id="ProtNLM"/>
    </source>
</evidence>
<evidence type="ECO:0000313" key="2">
    <source>
        <dbReference type="EMBL" id="PTB35804.1"/>
    </source>
</evidence>